<evidence type="ECO:0000313" key="2">
    <source>
        <dbReference type="Proteomes" id="UP001317085"/>
    </source>
</evidence>
<dbReference type="Proteomes" id="UP001317085">
    <property type="component" value="Unassembled WGS sequence"/>
</dbReference>
<dbReference type="EMBL" id="JAKNRV010000236">
    <property type="protein sequence ID" value="MCK1786641.1"/>
    <property type="molecule type" value="Genomic_DNA"/>
</dbReference>
<organism evidence="1 2">
    <name type="scientific">Pseudomonas emilianonis</name>
    <dbReference type="NCBI Taxonomy" id="2915812"/>
    <lineage>
        <taxon>Bacteria</taxon>
        <taxon>Pseudomonadati</taxon>
        <taxon>Pseudomonadota</taxon>
        <taxon>Gammaproteobacteria</taxon>
        <taxon>Pseudomonadales</taxon>
        <taxon>Pseudomonadaceae</taxon>
        <taxon>Pseudomonas</taxon>
    </lineage>
</organism>
<sequence length="55" mass="6001">MSNRDPHFEELVALRDVLIEVLPSTGVDDLTTVAIENAKAVRAAFEELSKSATTE</sequence>
<evidence type="ECO:0000313" key="1">
    <source>
        <dbReference type="EMBL" id="MCK1786641.1"/>
    </source>
</evidence>
<gene>
    <name evidence="1" type="ORF">L9Z73_20495</name>
</gene>
<reference evidence="1 2" key="1">
    <citation type="submission" date="2022-02" db="EMBL/GenBank/DDBJ databases">
        <title>Comparative genomics of the first Antarctic Pseudomonas spp. capable of biotransforming 2,4,6-Trinitrotoluene.</title>
        <authorList>
            <person name="Cabrera M.A."/>
            <person name="Marquez S.L."/>
            <person name="Perez-Donoso J.M."/>
        </authorList>
    </citation>
    <scope>NUCLEOTIDE SEQUENCE [LARGE SCALE GENOMIC DNA]</scope>
    <source>
        <strain evidence="1 2">TNT11</strain>
    </source>
</reference>
<comment type="caution">
    <text evidence="1">The sequence shown here is derived from an EMBL/GenBank/DDBJ whole genome shotgun (WGS) entry which is preliminary data.</text>
</comment>
<accession>A0ABT0EMD0</accession>
<proteinExistence type="predicted"/>
<dbReference type="RefSeq" id="WP_247404724.1">
    <property type="nucleotide sequence ID" value="NZ_JAKNRV010000236.1"/>
</dbReference>
<protein>
    <submittedName>
        <fullName evidence="1">Uncharacterized protein</fullName>
    </submittedName>
</protein>
<keyword evidence="2" id="KW-1185">Reference proteome</keyword>
<name>A0ABT0EMD0_9PSED</name>